<reference evidence="6" key="1">
    <citation type="submission" date="2022-01" db="EMBL/GenBank/DDBJ databases">
        <authorList>
            <person name="King R."/>
        </authorList>
    </citation>
    <scope>NUCLEOTIDE SEQUENCE</scope>
</reference>
<dbReference type="SUPFAM" id="SSF48371">
    <property type="entry name" value="ARM repeat"/>
    <property type="match status" value="5"/>
</dbReference>
<dbReference type="InterPro" id="IPR021133">
    <property type="entry name" value="HEAT_type_2"/>
</dbReference>
<evidence type="ECO:0000256" key="4">
    <source>
        <dbReference type="PROSITE-ProRule" id="PRU00103"/>
    </source>
</evidence>
<evidence type="ECO:0000256" key="2">
    <source>
        <dbReference type="ARBA" id="ARBA00022553"/>
    </source>
</evidence>
<dbReference type="InterPro" id="IPR034085">
    <property type="entry name" value="TOG"/>
</dbReference>
<dbReference type="Pfam" id="PF24984">
    <property type="entry name" value="HEAT_EF3_GNC1"/>
    <property type="match status" value="1"/>
</dbReference>
<protein>
    <recommendedName>
        <fullName evidence="5">TOG domain-containing protein</fullName>
    </recommendedName>
</protein>
<dbReference type="PANTHER" id="PTHR23346:SF7">
    <property type="entry name" value="STALLED RIBOSOME SENSOR GCN1"/>
    <property type="match status" value="1"/>
</dbReference>
<sequence>MISTFNTKTILQASPFISVLSKSVEKAVSQPTVALSVTEGLCASLMLLKFASAQQEKDNDFQNVWNAVLDMEKQIFFSEKYLTTCSEDGLVYLMQFCELLLVQYPEKIKKPEPIHRAILYCSTHSSSGTRRKCLSILKRIVCSLSGASFARCLFRELNKFLDTNKILNKTESDDKENESSNSLTSHSVVECITTLFSLSCTCVEDIQLLAIDSLLATHHPAVVALTPNLWIKIIKHFKIKPKDLVAQKSLQFKQLLIEDYANKQTFENALATLVSVHGDIILPDITRKVLTQLEDPRICQISKDDYFIFLTPEGELYDKSVIPGDDSNAEINLKRESKVYSYKDQIEELQLRRELEDKRRKEGKIKPPKLTPKQQEAIKNQTIKEQGIRNRLAELNTLILNSISMIQAAARGNPLQLSLYFKDLLPSLLQDLQSPLAAPYICKLFTSLRKTVFSDELDTLGELISYVTLRLAKPQCDLDINWESENLNKAMVRTVSLIHQKTVPKKTEEEHTQECFTVPAFCYTFPFLKYSLTSNYARNHDELLHDGLQIINEHAKLRGSEDNGIKDLHHPKYLPTKQILSLLVDIINSTNGRIQSQCEACLLEVAACISGNIGCAKATTEEIDVLLGALQSPATVVRDAALRGLNIDILSLPNFETNYEYALNVYKRIWIARFDENEENRSLAQQLWEKANMEFPVMLSDILLDDIEHPVESVQSAAAKSLAALLETDQSQVEDTLKHLIQLYKDRLKMIPARVDEFGREVEKAIDTWFPRRGVALALVELAPLLTDELIADLIQFFVFQSLGDRNETVRKEMVNAALRVVDFHGKETVGTLWPVFDDFMGKSSKSATYDAVKQAVVILMGSLARHLDKDDPRIKPIVLRLIQALSTPSQTVQEAVANCLPHLIPSVKDDSPGYVNKLLHQLLKGDKYGERKGAAYGLAGLVKGMGILALKQHDIMTKLTEAIQDKKNYKHREGALFAFEMLFQMLGKLFEPYIVHVLPHLLQCFGDTSQYVRTAADDTAKVVMSKLSGHGVKLVLPSLLAALEEDSWRTKTGSVELLGAMAYCAPKQLSSCLPSIVPKLIEVLSDSHMKVQEAGADALRVIGSVIRNPEIQAIVPVLLKALQDPSNKTSVCLQTLLDTQFVHFIDAPSLALIMPVVQRAFIDRSTETRKMAAQIIGNMYSLTDQKDLMPYLPTIIPGLKTSLLDPVPEVRSVSARALGAMVRGMGESSFEDLLPWLMQTLTSETSSVDRSGAAQGLSEVVGGLGVEKLHKLMPDIISTAERTDIAPHVKDGYIMMFIYMPVVFTNEFTPYIGQIINPILKALADENEYVRDTALKAGQRIVTLYADSAILLLLPELEKGLFDENWRIRYSSVQLLGDLLYRISGVTGKMSTETASEDDNFGTEQSHMAIIKSLGAERRNRVLAGLYMGRSDVALMVRQAALHVWKVVVTNTPRTLREILPTLFGLLLGCLASDSYDKRQVAARTLGDLVRKLGERVLPEIIPILERGLQSDQSDQRQGVCIGLSEIMASTSKEMVLTFVNSLVPTVRKALCDPLPEVRQAAAKTFDSLHFTVGSRALDDILPTLLNQLNDEDPNVVEWTLDGLRQVMAIKSRVVLPYLVPQLTAPPANTKALSILASVAGESLNKYLPKILPALQMTLATSRGTPDESQQMEYCQAVVLSVVDEVGIRTVIDTMLENTRNEDADQRRAAATLLCGFCANSKAQYMAHVPQLLRGLIHLCTDSDKEVLQMSWEALNAVTKTLEPKQQASYVSDVRQAVRYAMSDMKGTSDLLPGFCLPKGIAPILPIFREAILNGDGDEKDAAAQGLGEIIKVTSAQALQPSVVAITGPLIRILGDRFSANVKTAVLEALAILLAKVGIMLKQFLPQLQTTFVKALNDPNRAVRLKSATALSHLIVIHQRADPLFTELHNTIKNTEDISIKETTLHALRGIMTPAGDKMSEPVKKQIHATLLTFLGVPEDTIRKCAAGCLGAICKYLPSELLDSTLTDHILCDDNSLSNTLREGRASALAVALKEAPERLWDEQYKTKLTQALLSQLSAQSVALTQIAIRSCGYLLQYLLMKEEVIPNNLLVPFVRTMNNNSNDVKQLLARVSYHLAKILPQEKLSPDLLKLLLPTLVNGTKEKNVYVKANSEIALIAVLRLKYGDTMLQSSKSTELNLLIYHDYLSNALKKGVQVDGFI</sequence>
<evidence type="ECO:0000256" key="1">
    <source>
        <dbReference type="ARBA" id="ARBA00007366"/>
    </source>
</evidence>
<dbReference type="Proteomes" id="UP001153636">
    <property type="component" value="Chromosome 1"/>
</dbReference>
<feature type="repeat" description="HEAT" evidence="4">
    <location>
        <begin position="1077"/>
        <end position="1114"/>
    </location>
</feature>
<dbReference type="Gene3D" id="1.25.10.10">
    <property type="entry name" value="Leucine-rich Repeat Variant"/>
    <property type="match status" value="7"/>
</dbReference>
<proteinExistence type="inferred from homology"/>
<dbReference type="InterPro" id="IPR016024">
    <property type="entry name" value="ARM-type_fold"/>
</dbReference>
<name>A0A9P0G645_9CUCU</name>
<dbReference type="OrthoDB" id="5148094at2759"/>
<dbReference type="PANTHER" id="PTHR23346">
    <property type="entry name" value="TRANSLATIONAL ACTIVATOR GCN1-RELATED"/>
    <property type="match status" value="1"/>
</dbReference>
<dbReference type="FunFam" id="1.25.10.10:FF:000162">
    <property type="entry name" value="GCN1, eIF2 alpha kinase activator homolog"/>
    <property type="match status" value="1"/>
</dbReference>
<dbReference type="GO" id="GO:0005829">
    <property type="term" value="C:cytosol"/>
    <property type="evidence" value="ECO:0007669"/>
    <property type="project" value="TreeGrafter"/>
</dbReference>
<feature type="repeat" description="HEAT" evidence="4">
    <location>
        <begin position="1196"/>
        <end position="1234"/>
    </location>
</feature>
<dbReference type="FunFam" id="1.25.10.10:FF:000090">
    <property type="entry name" value="eIF-2-alpha kinase activator GCN1"/>
    <property type="match status" value="1"/>
</dbReference>
<dbReference type="FunFam" id="1.25.10.10:FF:000096">
    <property type="entry name" value="eIF-2-alpha kinase activator gcn1"/>
    <property type="match status" value="1"/>
</dbReference>
<dbReference type="GO" id="GO:0006417">
    <property type="term" value="P:regulation of translation"/>
    <property type="evidence" value="ECO:0007669"/>
    <property type="project" value="TreeGrafter"/>
</dbReference>
<dbReference type="EMBL" id="OV651813">
    <property type="protein sequence ID" value="CAH1099381.1"/>
    <property type="molecule type" value="Genomic_DNA"/>
</dbReference>
<evidence type="ECO:0000259" key="5">
    <source>
        <dbReference type="SMART" id="SM01349"/>
    </source>
</evidence>
<dbReference type="PROSITE" id="PS50077">
    <property type="entry name" value="HEAT_REPEAT"/>
    <property type="match status" value="3"/>
</dbReference>
<dbReference type="GO" id="GO:0000226">
    <property type="term" value="P:microtubule cytoskeleton organization"/>
    <property type="evidence" value="ECO:0007669"/>
    <property type="project" value="UniProtKB-ARBA"/>
</dbReference>
<organism evidence="6 7">
    <name type="scientific">Psylliodes chrysocephalus</name>
    <dbReference type="NCBI Taxonomy" id="3402493"/>
    <lineage>
        <taxon>Eukaryota</taxon>
        <taxon>Metazoa</taxon>
        <taxon>Ecdysozoa</taxon>
        <taxon>Arthropoda</taxon>
        <taxon>Hexapoda</taxon>
        <taxon>Insecta</taxon>
        <taxon>Pterygota</taxon>
        <taxon>Neoptera</taxon>
        <taxon>Endopterygota</taxon>
        <taxon>Coleoptera</taxon>
        <taxon>Polyphaga</taxon>
        <taxon>Cucujiformia</taxon>
        <taxon>Chrysomeloidea</taxon>
        <taxon>Chrysomelidae</taxon>
        <taxon>Galerucinae</taxon>
        <taxon>Alticini</taxon>
        <taxon>Psylliodes</taxon>
    </lineage>
</organism>
<dbReference type="GO" id="GO:0034198">
    <property type="term" value="P:cellular response to amino acid starvation"/>
    <property type="evidence" value="ECO:0007669"/>
    <property type="project" value="TreeGrafter"/>
</dbReference>
<keyword evidence="2" id="KW-0597">Phosphoprotein</keyword>
<dbReference type="SMART" id="SM01349">
    <property type="entry name" value="TOG"/>
    <property type="match status" value="1"/>
</dbReference>
<comment type="similarity">
    <text evidence="1">Belongs to the GCN1 family.</text>
</comment>
<accession>A0A9P0G645</accession>
<evidence type="ECO:0000313" key="6">
    <source>
        <dbReference type="EMBL" id="CAH1099381.1"/>
    </source>
</evidence>
<keyword evidence="3" id="KW-0677">Repeat</keyword>
<gene>
    <name evidence="6" type="ORF">PSYICH_LOCUS787</name>
</gene>
<evidence type="ECO:0000313" key="7">
    <source>
        <dbReference type="Proteomes" id="UP001153636"/>
    </source>
</evidence>
<dbReference type="Pfam" id="PF24987">
    <property type="entry name" value="HEAT_EF3_N"/>
    <property type="match status" value="3"/>
</dbReference>
<dbReference type="InterPro" id="IPR011989">
    <property type="entry name" value="ARM-like"/>
</dbReference>
<dbReference type="GO" id="GO:0019887">
    <property type="term" value="F:protein kinase regulator activity"/>
    <property type="evidence" value="ECO:0007669"/>
    <property type="project" value="TreeGrafter"/>
</dbReference>
<feature type="repeat" description="HEAT" evidence="4">
    <location>
        <begin position="1544"/>
        <end position="1581"/>
    </location>
</feature>
<feature type="domain" description="TOG" evidence="5">
    <location>
        <begin position="900"/>
        <end position="1136"/>
    </location>
</feature>
<dbReference type="Pfam" id="PF25801">
    <property type="entry name" value="HEAT_GCN1_C_2"/>
    <property type="match status" value="1"/>
</dbReference>
<keyword evidence="7" id="KW-1185">Reference proteome</keyword>
<evidence type="ECO:0000256" key="3">
    <source>
        <dbReference type="ARBA" id="ARBA00022737"/>
    </source>
</evidence>
<dbReference type="InterPro" id="IPR057546">
    <property type="entry name" value="HEAT_GCN1"/>
</dbReference>
<dbReference type="Pfam" id="PF23271">
    <property type="entry name" value="HEAT_GCN1"/>
    <property type="match status" value="1"/>
</dbReference>